<feature type="compositionally biased region" description="Gly residues" evidence="1">
    <location>
        <begin position="117"/>
        <end position="128"/>
    </location>
</feature>
<organism evidence="2 3">
    <name type="scientific">Salinomyces thailandicus</name>
    <dbReference type="NCBI Taxonomy" id="706561"/>
    <lineage>
        <taxon>Eukaryota</taxon>
        <taxon>Fungi</taxon>
        <taxon>Dikarya</taxon>
        <taxon>Ascomycota</taxon>
        <taxon>Pezizomycotina</taxon>
        <taxon>Dothideomycetes</taxon>
        <taxon>Dothideomycetidae</taxon>
        <taxon>Mycosphaerellales</taxon>
        <taxon>Teratosphaeriaceae</taxon>
        <taxon>Salinomyces</taxon>
    </lineage>
</organism>
<gene>
    <name evidence="2" type="ORF">B0A50_05907</name>
</gene>
<feature type="compositionally biased region" description="Basic residues" evidence="1">
    <location>
        <begin position="1412"/>
        <end position="1423"/>
    </location>
</feature>
<proteinExistence type="predicted"/>
<feature type="compositionally biased region" description="Low complexity" evidence="1">
    <location>
        <begin position="349"/>
        <end position="377"/>
    </location>
</feature>
<feature type="compositionally biased region" description="Polar residues" evidence="1">
    <location>
        <begin position="50"/>
        <end position="62"/>
    </location>
</feature>
<feature type="compositionally biased region" description="Basic and acidic residues" evidence="1">
    <location>
        <begin position="1342"/>
        <end position="1357"/>
    </location>
</feature>
<feature type="compositionally biased region" description="Pro residues" evidence="1">
    <location>
        <begin position="1098"/>
        <end position="1118"/>
    </location>
</feature>
<feature type="compositionally biased region" description="Polar residues" evidence="1">
    <location>
        <begin position="702"/>
        <end position="721"/>
    </location>
</feature>
<feature type="region of interest" description="Disordered" evidence="1">
    <location>
        <begin position="39"/>
        <end position="144"/>
    </location>
</feature>
<feature type="compositionally biased region" description="Polar residues" evidence="1">
    <location>
        <begin position="663"/>
        <end position="675"/>
    </location>
</feature>
<comment type="caution">
    <text evidence="2">The sequence shown here is derived from an EMBL/GenBank/DDBJ whole genome shotgun (WGS) entry which is preliminary data.</text>
</comment>
<accession>A0A4V5N5E8</accession>
<feature type="compositionally biased region" description="Polar residues" evidence="1">
    <location>
        <begin position="71"/>
        <end position="87"/>
    </location>
</feature>
<feature type="compositionally biased region" description="Basic and acidic residues" evidence="1">
    <location>
        <begin position="613"/>
        <end position="622"/>
    </location>
</feature>
<feature type="compositionally biased region" description="Low complexity" evidence="1">
    <location>
        <begin position="885"/>
        <end position="904"/>
    </location>
</feature>
<evidence type="ECO:0000256" key="1">
    <source>
        <dbReference type="SAM" id="MobiDB-lite"/>
    </source>
</evidence>
<feature type="region of interest" description="Disordered" evidence="1">
    <location>
        <begin position="156"/>
        <end position="233"/>
    </location>
</feature>
<feature type="compositionally biased region" description="Polar residues" evidence="1">
    <location>
        <begin position="980"/>
        <end position="996"/>
    </location>
</feature>
<feature type="compositionally biased region" description="Low complexity" evidence="1">
    <location>
        <begin position="293"/>
        <end position="308"/>
    </location>
</feature>
<feature type="compositionally biased region" description="Low complexity" evidence="1">
    <location>
        <begin position="1119"/>
        <end position="1134"/>
    </location>
</feature>
<feature type="compositionally biased region" description="Polar residues" evidence="1">
    <location>
        <begin position="1361"/>
        <end position="1386"/>
    </location>
</feature>
<feature type="compositionally biased region" description="Low complexity" evidence="1">
    <location>
        <begin position="88"/>
        <end position="104"/>
    </location>
</feature>
<evidence type="ECO:0000313" key="2">
    <source>
        <dbReference type="EMBL" id="TKA25209.1"/>
    </source>
</evidence>
<feature type="compositionally biased region" description="Polar residues" evidence="1">
    <location>
        <begin position="766"/>
        <end position="778"/>
    </location>
</feature>
<feature type="compositionally biased region" description="Polar residues" evidence="1">
    <location>
        <begin position="920"/>
        <end position="931"/>
    </location>
</feature>
<protein>
    <submittedName>
        <fullName evidence="2">Uncharacterized protein</fullName>
    </submittedName>
</protein>
<feature type="compositionally biased region" description="Polar residues" evidence="1">
    <location>
        <begin position="730"/>
        <end position="743"/>
    </location>
</feature>
<evidence type="ECO:0000313" key="3">
    <source>
        <dbReference type="Proteomes" id="UP000308549"/>
    </source>
</evidence>
<reference evidence="2 3" key="1">
    <citation type="submission" date="2017-03" db="EMBL/GenBank/DDBJ databases">
        <title>Genomes of endolithic fungi from Antarctica.</title>
        <authorList>
            <person name="Coleine C."/>
            <person name="Masonjones S."/>
            <person name="Stajich J.E."/>
        </authorList>
    </citation>
    <scope>NUCLEOTIDE SEQUENCE [LARGE SCALE GENOMIC DNA]</scope>
    <source>
        <strain evidence="2 3">CCFEE 6315</strain>
    </source>
</reference>
<feature type="compositionally biased region" description="Low complexity" evidence="1">
    <location>
        <begin position="173"/>
        <end position="187"/>
    </location>
</feature>
<dbReference type="Proteomes" id="UP000308549">
    <property type="component" value="Unassembled WGS sequence"/>
</dbReference>
<feature type="compositionally biased region" description="Basic and acidic residues" evidence="1">
    <location>
        <begin position="567"/>
        <end position="603"/>
    </location>
</feature>
<dbReference type="OrthoDB" id="5416983at2759"/>
<feature type="compositionally biased region" description="Polar residues" evidence="1">
    <location>
        <begin position="1425"/>
        <end position="1435"/>
    </location>
</feature>
<feature type="region of interest" description="Disordered" evidence="1">
    <location>
        <begin position="422"/>
        <end position="1145"/>
    </location>
</feature>
<feature type="compositionally biased region" description="Basic and acidic residues" evidence="1">
    <location>
        <begin position="1010"/>
        <end position="1021"/>
    </location>
</feature>
<name>A0A4V5N5E8_9PEZI</name>
<feature type="region of interest" description="Disordered" evidence="1">
    <location>
        <begin position="284"/>
        <end position="378"/>
    </location>
</feature>
<keyword evidence="3" id="KW-1185">Reference proteome</keyword>
<feature type="compositionally biased region" description="Basic and acidic residues" evidence="1">
    <location>
        <begin position="964"/>
        <end position="973"/>
    </location>
</feature>
<sequence>MSQAVIHTQRIDTDDCKTAHTERDTVMAEQVSHNVVKNSESAGAEASADVTANHTETTSAGSGQIPGAPSITDSITPAVSTSLSNGDAETASTAAEPSAGEAASYLEAKPVGEDVGAEGGGLANGVQGGEEDHHGRKNSVKKPAIFSKVSATKNFMAKTASPGPQTPKLGDRPSPLSAAPQPSATSAKPRLIAKTGAMQSALKPRAGTESAAPDAGTVWNKNRPAPPQPPKQFTDEELKQQYGIHLATRLQTDEGGKESKWADIDEDEEEWVPEAVVWMDGTKSTLAPADPIPAQGPQEQVTQQTVVPAEPPKPSLPAKRPSDFGAPKTILKPGIAAQQAKQANGSAGASPSAEKASLKAKSPAPAPSRSPWAALPPIDAISPINPPVQHAVQPARLPTQDARAFEPQLSAIPAREIAADTFDRSWREGEGTPRELFNSTNGRYEPAPEGRRNSMKPDSYRKPSVLQRPSHSGPVEPSAAFQSRRRGSSVSQGSLPPVRRMSGMSGSRPDIQPVTEREGRSSAVMGQDVRASPTTARNDPVGPHFAQQSAWEQQMPPKPEPGTEAEDPVKVQERIMREKREGAKKRRQEEEQMQEKEKQERLKARLAALEGAGKSRKEREAEAAAATVKTPANEQPPSQPAAADGQNVPTKDTEATAAVPTASEDQSQPTASSRPSVEESMPSPLPPKPQPQQATDLPERPLSSTVVGEQRQAQRAQSSPKASARAHLGQQPSPYRASNSAFSSPGERKQQPFGRSPLAGTDAFTGWSTTGSSGNVWGTSGIGNGTFEKASSFAPVPISQQNLPPPPGMARPSPSSTGISPQGFGRDVGSPSLQQPPIGEQQRAFPPPGIDSRPEAAWGQARPNGVSPAVGMGRQTRLPDPIAPPSRAQPAQQQQPPQQSAQRPDPISAWNDAAARLQQEHSLGGSTTEPKQQAGAAAAPPITTLKETFRKTTNNTSSRLGAPRRYEKPEYIIHDAGGTRSVSTLSPAPPNTQTQPIGPVPTPSPLNGQRNKDQAAEKTVRIPDGSLNPAHGGLPRQQPPVGTPPLGQAPPTAYKPQVNFATGPLPHMPNSMEGQSPPPPETTGHPVYGGELQTPNVKLPPPPPRVRLPPSAGQPPQSPEQQTAAAQAPQRPVQVWGPPGVARPIAQTPDWQARFNGLFNRAPIQTEVPPSPPKTPPKAQHGSALAVTASSRGAMDELPASMAATVSLPHQAAAASQAVKYVSPEGFTIDQSSTATSKPSIEPIFNEELSFGSLPKINVPRDVQYAFEGKGPSKQNLLHMGANSKFYKAIDAQSIADITGNRQSTFYFFHKHPQGYFLKIPGTRLSNKLVKTTATSANRKVSGMDRKASGKFVEKAVRGSKNGSGSNSPAANATPSHSRKPSFQQKASSPSVVSPAPTTVGSSPANTEGHVSKRQSKNAKRAGRSQPQPQLTASS</sequence>
<feature type="compositionally biased region" description="Low complexity" evidence="1">
    <location>
        <begin position="1387"/>
        <end position="1405"/>
    </location>
</feature>
<feature type="region of interest" description="Disordered" evidence="1">
    <location>
        <begin position="1163"/>
        <end position="1187"/>
    </location>
</feature>
<dbReference type="EMBL" id="NAJL01000037">
    <property type="protein sequence ID" value="TKA25209.1"/>
    <property type="molecule type" value="Genomic_DNA"/>
</dbReference>
<feature type="compositionally biased region" description="Basic and acidic residues" evidence="1">
    <location>
        <begin position="422"/>
        <end position="433"/>
    </location>
</feature>
<feature type="region of interest" description="Disordered" evidence="1">
    <location>
        <begin position="1333"/>
        <end position="1435"/>
    </location>
</feature>